<dbReference type="EMBL" id="JAHHIF010000061">
    <property type="protein sequence ID" value="MBW4548398.1"/>
    <property type="molecule type" value="Genomic_DNA"/>
</dbReference>
<comment type="caution">
    <text evidence="2">The sequence shown here is derived from an EMBL/GenBank/DDBJ whole genome shotgun (WGS) entry which is preliminary data.</text>
</comment>
<name>A0A951UCG2_9CYAN</name>
<evidence type="ECO:0000256" key="1">
    <source>
        <dbReference type="SAM" id="MobiDB-lite"/>
    </source>
</evidence>
<reference evidence="2" key="1">
    <citation type="submission" date="2021-05" db="EMBL/GenBank/DDBJ databases">
        <authorList>
            <person name="Pietrasiak N."/>
            <person name="Ward R."/>
            <person name="Stajich J.E."/>
            <person name="Kurbessoian T."/>
        </authorList>
    </citation>
    <scope>NUCLEOTIDE SEQUENCE</scope>
    <source>
        <strain evidence="2">CPER-KK1</strain>
    </source>
</reference>
<evidence type="ECO:0000313" key="3">
    <source>
        <dbReference type="Proteomes" id="UP000753908"/>
    </source>
</evidence>
<sequence>MVERSSSQLAAAQSILVSKSQSPSPVGYAAPASIQGSETQEDRAALTKLAAKILQDPLAIRKLSDRVFELLREELQIERERNRGYGRRR</sequence>
<organism evidence="2 3">
    <name type="scientific">Symplocastrum torsivum CPER-KK1</name>
    <dbReference type="NCBI Taxonomy" id="450513"/>
    <lineage>
        <taxon>Bacteria</taxon>
        <taxon>Bacillati</taxon>
        <taxon>Cyanobacteriota</taxon>
        <taxon>Cyanophyceae</taxon>
        <taxon>Oscillatoriophycideae</taxon>
        <taxon>Oscillatoriales</taxon>
        <taxon>Microcoleaceae</taxon>
        <taxon>Symplocastrum</taxon>
    </lineage>
</organism>
<gene>
    <name evidence="2" type="ORF">KME25_28770</name>
</gene>
<feature type="region of interest" description="Disordered" evidence="1">
    <location>
        <begin position="17"/>
        <end position="37"/>
    </location>
</feature>
<proteinExistence type="predicted"/>
<accession>A0A951UCG2</accession>
<reference evidence="2" key="2">
    <citation type="journal article" date="2022" name="Microbiol. Resour. Announc.">
        <title>Metagenome Sequencing to Explore Phylogenomics of Terrestrial Cyanobacteria.</title>
        <authorList>
            <person name="Ward R.D."/>
            <person name="Stajich J.E."/>
            <person name="Johansen J.R."/>
            <person name="Huntemann M."/>
            <person name="Clum A."/>
            <person name="Foster B."/>
            <person name="Foster B."/>
            <person name="Roux S."/>
            <person name="Palaniappan K."/>
            <person name="Varghese N."/>
            <person name="Mukherjee S."/>
            <person name="Reddy T.B.K."/>
            <person name="Daum C."/>
            <person name="Copeland A."/>
            <person name="Chen I.A."/>
            <person name="Ivanova N.N."/>
            <person name="Kyrpides N.C."/>
            <person name="Shapiro N."/>
            <person name="Eloe-Fadrosh E.A."/>
            <person name="Pietrasiak N."/>
        </authorList>
    </citation>
    <scope>NUCLEOTIDE SEQUENCE</scope>
    <source>
        <strain evidence="2">CPER-KK1</strain>
    </source>
</reference>
<protein>
    <submittedName>
        <fullName evidence="2">Uncharacterized protein</fullName>
    </submittedName>
</protein>
<dbReference type="AlphaFoldDB" id="A0A951UCG2"/>
<dbReference type="Proteomes" id="UP000753908">
    <property type="component" value="Unassembled WGS sequence"/>
</dbReference>
<evidence type="ECO:0000313" key="2">
    <source>
        <dbReference type="EMBL" id="MBW4548398.1"/>
    </source>
</evidence>